<organism evidence="2 3">
    <name type="scientific">Methanosarcina acetivorans (strain ATCC 35395 / DSM 2834 / JCM 12185 / C2A)</name>
    <dbReference type="NCBI Taxonomy" id="188937"/>
    <lineage>
        <taxon>Archaea</taxon>
        <taxon>Methanobacteriati</taxon>
        <taxon>Methanobacteriota</taxon>
        <taxon>Stenosarchaea group</taxon>
        <taxon>Methanomicrobia</taxon>
        <taxon>Methanosarcinales</taxon>
        <taxon>Methanosarcinaceae</taxon>
        <taxon>Methanosarcina</taxon>
    </lineage>
</organism>
<dbReference type="HOGENOM" id="CLU_1881051_0_0_2"/>
<feature type="transmembrane region" description="Helical" evidence="1">
    <location>
        <begin position="82"/>
        <end position="101"/>
    </location>
</feature>
<evidence type="ECO:0000313" key="3">
    <source>
        <dbReference type="Proteomes" id="UP000002487"/>
    </source>
</evidence>
<keyword evidence="3" id="KW-1185">Reference proteome</keyword>
<keyword evidence="1" id="KW-0812">Transmembrane</keyword>
<evidence type="ECO:0000313" key="2">
    <source>
        <dbReference type="EMBL" id="AAM06186.1"/>
    </source>
</evidence>
<gene>
    <name evidence="2" type="ordered locus">MA_4677</name>
</gene>
<dbReference type="EnsemblBacteria" id="AAM06186">
    <property type="protein sequence ID" value="AAM06186"/>
    <property type="gene ID" value="MA_4677"/>
</dbReference>
<accession>Q8TM61</accession>
<keyword evidence="1" id="KW-0472">Membrane</keyword>
<dbReference type="Proteomes" id="UP000002487">
    <property type="component" value="Chromosome"/>
</dbReference>
<dbReference type="STRING" id="188937.MA_4677"/>
<reference evidence="2 3" key="1">
    <citation type="journal article" date="2002" name="Genome Res.">
        <title>The genome of Methanosarcina acetivorans reveals extensive metabolic and physiological diversity.</title>
        <authorList>
            <person name="Galagan J.E."/>
            <person name="Nusbaum C."/>
            <person name="Roy A."/>
            <person name="Endrizzi M.G."/>
            <person name="Macdonald P."/>
            <person name="FitzHugh W."/>
            <person name="Calvo S."/>
            <person name="Engels R."/>
            <person name="Smirnov S."/>
            <person name="Atnoor D."/>
            <person name="Brown A."/>
            <person name="Allen N."/>
            <person name="Naylor J."/>
            <person name="Stange-Thomann N."/>
            <person name="DeArellano K."/>
            <person name="Johnson R."/>
            <person name="Linton L."/>
            <person name="McEwan P."/>
            <person name="McKernan K."/>
            <person name="Talamas J."/>
            <person name="Tirrell A."/>
            <person name="Ye W."/>
            <person name="Zimmer A."/>
            <person name="Barber R.D."/>
            <person name="Cann I."/>
            <person name="Graham D.E."/>
            <person name="Grahame D.A."/>
            <person name="Guss A."/>
            <person name="Hedderich R."/>
            <person name="Ingram-Smith C."/>
            <person name="Kuettner C.H."/>
            <person name="Krzycki J.A."/>
            <person name="Leigh J.A."/>
            <person name="Li W."/>
            <person name="Liu J."/>
            <person name="Mukhopadhyay B."/>
            <person name="Reeve J.N."/>
            <person name="Smith K."/>
            <person name="Springer T.A."/>
            <person name="Umayam L.A."/>
            <person name="White O."/>
            <person name="White R.H."/>
            <person name="de Macario E.C."/>
            <person name="Ferry J.G."/>
            <person name="Jarrell K.F."/>
            <person name="Jing H."/>
            <person name="Macario A.J.L."/>
            <person name="Paulsen I."/>
            <person name="Pritchett M."/>
            <person name="Sowers K.R."/>
            <person name="Swanson R.V."/>
            <person name="Zinder S.H."/>
            <person name="Lander E."/>
            <person name="Metcalf W.W."/>
            <person name="Birren B."/>
        </authorList>
    </citation>
    <scope>NUCLEOTIDE SEQUENCE [LARGE SCALE GENOMIC DNA]</scope>
    <source>
        <strain evidence="3">ATCC 35395 / DSM 2834 / JCM 12185 / C2A</strain>
    </source>
</reference>
<keyword evidence="1" id="KW-1133">Transmembrane helix</keyword>
<dbReference type="AlphaFoldDB" id="Q8TM61"/>
<proteinExistence type="predicted"/>
<feature type="transmembrane region" description="Helical" evidence="1">
    <location>
        <begin position="59"/>
        <end position="77"/>
    </location>
</feature>
<name>Q8TM61_METAC</name>
<sequence length="135" mass="15460">MNFSGFFLSSLFGLLVDSTKTCTISVHNFLSISPVTVFSRRKFTSGSTGKSNIFLTKCYLFPSLFGFCTTVQILVVLRAQFLCITFFSSLPVVFYHFSNFWHGVKVFRSKNKYFAFTASVFNLIQFNSCVKVFYF</sequence>
<dbReference type="EMBL" id="AE010299">
    <property type="protein sequence ID" value="AAM06186.1"/>
    <property type="molecule type" value="Genomic_DNA"/>
</dbReference>
<evidence type="ECO:0000256" key="1">
    <source>
        <dbReference type="SAM" id="Phobius"/>
    </source>
</evidence>
<dbReference type="KEGG" id="mac:MA_4677"/>
<dbReference type="InParanoid" id="Q8TM61"/>
<protein>
    <submittedName>
        <fullName evidence="2">Uncharacterized protein</fullName>
    </submittedName>
</protein>